<accession>A0A1G6ANP7</accession>
<proteinExistence type="predicted"/>
<feature type="transmembrane region" description="Helical" evidence="1">
    <location>
        <begin position="63"/>
        <end position="95"/>
    </location>
</feature>
<dbReference type="EMBL" id="FMXN01000002">
    <property type="protein sequence ID" value="SDB10018.1"/>
    <property type="molecule type" value="Genomic_DNA"/>
</dbReference>
<gene>
    <name evidence="2" type="ORF">SAMN02927930_00368</name>
</gene>
<keyword evidence="1" id="KW-0812">Transmembrane</keyword>
<dbReference type="AlphaFoldDB" id="A0A1G6ANP7"/>
<dbReference type="RefSeq" id="WP_092591173.1">
    <property type="nucleotide sequence ID" value="NZ_FMXN01000002.1"/>
</dbReference>
<keyword evidence="1" id="KW-1133">Transmembrane helix</keyword>
<keyword evidence="3" id="KW-1185">Reference proteome</keyword>
<organism evidence="2 3">
    <name type="scientific">Pseudidiomarina indica</name>
    <dbReference type="NCBI Taxonomy" id="1159017"/>
    <lineage>
        <taxon>Bacteria</taxon>
        <taxon>Pseudomonadati</taxon>
        <taxon>Pseudomonadota</taxon>
        <taxon>Gammaproteobacteria</taxon>
        <taxon>Alteromonadales</taxon>
        <taxon>Idiomarinaceae</taxon>
        <taxon>Pseudidiomarina</taxon>
    </lineage>
</organism>
<reference evidence="3" key="1">
    <citation type="submission" date="2016-10" db="EMBL/GenBank/DDBJ databases">
        <authorList>
            <person name="Varghese N."/>
            <person name="Submissions S."/>
        </authorList>
    </citation>
    <scope>NUCLEOTIDE SEQUENCE [LARGE SCALE GENOMIC DNA]</scope>
    <source>
        <strain evidence="3">CGMCC 1.10824</strain>
    </source>
</reference>
<protein>
    <submittedName>
        <fullName evidence="2">Uncharacterized membrane protein</fullName>
    </submittedName>
</protein>
<feature type="transmembrane region" description="Helical" evidence="1">
    <location>
        <begin position="17"/>
        <end position="42"/>
    </location>
</feature>
<evidence type="ECO:0000313" key="2">
    <source>
        <dbReference type="EMBL" id="SDB10018.1"/>
    </source>
</evidence>
<evidence type="ECO:0000256" key="1">
    <source>
        <dbReference type="SAM" id="Phobius"/>
    </source>
</evidence>
<dbReference type="OrthoDB" id="5405464at2"/>
<evidence type="ECO:0000313" key="3">
    <source>
        <dbReference type="Proteomes" id="UP000199626"/>
    </source>
</evidence>
<dbReference type="Proteomes" id="UP000199626">
    <property type="component" value="Unassembled WGS sequence"/>
</dbReference>
<name>A0A1G6ANP7_9GAMM</name>
<keyword evidence="1" id="KW-0472">Membrane</keyword>
<sequence>MTNQNDAVVAQNKQYTLIIYVLQLVSLVTGITAIIGVVMNYLKRDEVRGTILESHFEWQIKTFWWMLLWVIVGSILTIFVIGALVFLAAAIWYIYRAVKGLINLNENKPMAV</sequence>